<comment type="caution">
    <text evidence="1">The sequence shown here is derived from an EMBL/GenBank/DDBJ whole genome shotgun (WGS) entry which is preliminary data.</text>
</comment>
<gene>
    <name evidence="1" type="ORF">E2C01_083454</name>
</gene>
<keyword evidence="2" id="KW-1185">Reference proteome</keyword>
<dbReference type="Proteomes" id="UP000324222">
    <property type="component" value="Unassembled WGS sequence"/>
</dbReference>
<dbReference type="AlphaFoldDB" id="A0A5B7J3J3"/>
<proteinExistence type="predicted"/>
<evidence type="ECO:0000313" key="2">
    <source>
        <dbReference type="Proteomes" id="UP000324222"/>
    </source>
</evidence>
<accession>A0A5B7J3J3</accession>
<dbReference type="EMBL" id="VSRR010078128">
    <property type="protein sequence ID" value="MPC88546.1"/>
    <property type="molecule type" value="Genomic_DNA"/>
</dbReference>
<organism evidence="1 2">
    <name type="scientific">Portunus trituberculatus</name>
    <name type="common">Swimming crab</name>
    <name type="synonym">Neptunus trituberculatus</name>
    <dbReference type="NCBI Taxonomy" id="210409"/>
    <lineage>
        <taxon>Eukaryota</taxon>
        <taxon>Metazoa</taxon>
        <taxon>Ecdysozoa</taxon>
        <taxon>Arthropoda</taxon>
        <taxon>Crustacea</taxon>
        <taxon>Multicrustacea</taxon>
        <taxon>Malacostraca</taxon>
        <taxon>Eumalacostraca</taxon>
        <taxon>Eucarida</taxon>
        <taxon>Decapoda</taxon>
        <taxon>Pleocyemata</taxon>
        <taxon>Brachyura</taxon>
        <taxon>Eubrachyura</taxon>
        <taxon>Portunoidea</taxon>
        <taxon>Portunidae</taxon>
        <taxon>Portuninae</taxon>
        <taxon>Portunus</taxon>
    </lineage>
</organism>
<evidence type="ECO:0000313" key="1">
    <source>
        <dbReference type="EMBL" id="MPC88546.1"/>
    </source>
</evidence>
<reference evidence="1 2" key="1">
    <citation type="submission" date="2019-05" db="EMBL/GenBank/DDBJ databases">
        <title>Another draft genome of Portunus trituberculatus and its Hox gene families provides insights of decapod evolution.</title>
        <authorList>
            <person name="Jeong J.-H."/>
            <person name="Song I."/>
            <person name="Kim S."/>
            <person name="Choi T."/>
            <person name="Kim D."/>
            <person name="Ryu S."/>
            <person name="Kim W."/>
        </authorList>
    </citation>
    <scope>NUCLEOTIDE SEQUENCE [LARGE SCALE GENOMIC DNA]</scope>
    <source>
        <tissue evidence="1">Muscle</tissue>
    </source>
</reference>
<name>A0A5B7J3J3_PORTR</name>
<protein>
    <submittedName>
        <fullName evidence="1">Uncharacterized protein</fullName>
    </submittedName>
</protein>
<sequence length="35" mass="3813">MIPGRVSLLLCVQHKRLVSDTEAVIIPGKISIMPP</sequence>